<evidence type="ECO:0000313" key="3">
    <source>
        <dbReference type="Proteomes" id="UP000444401"/>
    </source>
</evidence>
<keyword evidence="3" id="KW-1185">Reference proteome</keyword>
<organism evidence="2 3">
    <name type="scientific">Pelagerythrobacter marinus</name>
    <dbReference type="NCBI Taxonomy" id="538382"/>
    <lineage>
        <taxon>Bacteria</taxon>
        <taxon>Pseudomonadati</taxon>
        <taxon>Pseudomonadota</taxon>
        <taxon>Alphaproteobacteria</taxon>
        <taxon>Sphingomonadales</taxon>
        <taxon>Erythrobacteraceae</taxon>
        <taxon>Pelagerythrobacter</taxon>
    </lineage>
</organism>
<sequence>MSARGTIRALVTASAVSGLLASGAGARTLDLADPQDAVTVSRKMGCSVKDNVPVVFHWTGRAYSRVPGEPDRHLFDVEGMNIRQCGTVTDPERGTGYRMVSRELMFYQDPETGAVLDRWTNPWSDETVKVYHVANDPVNMHPVYPVGAGGEPYAIPNAAVKGRWFSMPIEVPLFYRNPLGGAYQDYVGNKYHAMEIFDFSAEAETVLDGSTDTADAFVAWVRIADWLPWMKMGGRPGMMVLNATGRMLGGFSDLPPAMRERIEADYPAFTAPPPVDDRRPNETSWTYFKKQIDAESARPE</sequence>
<dbReference type="RefSeq" id="WP_160734101.1">
    <property type="nucleotide sequence ID" value="NZ_WTYO01000005.1"/>
</dbReference>
<name>A0ABW9V0M9_9SPHN</name>
<proteinExistence type="predicted"/>
<feature type="chain" id="PRO_5047268235" evidence="1">
    <location>
        <begin position="27"/>
        <end position="300"/>
    </location>
</feature>
<evidence type="ECO:0000313" key="2">
    <source>
        <dbReference type="EMBL" id="MXO69485.1"/>
    </source>
</evidence>
<gene>
    <name evidence="2" type="ORF">GRI72_11700</name>
</gene>
<dbReference type="EMBL" id="WTYO01000005">
    <property type="protein sequence ID" value="MXO69485.1"/>
    <property type="molecule type" value="Genomic_DNA"/>
</dbReference>
<evidence type="ECO:0000256" key="1">
    <source>
        <dbReference type="SAM" id="SignalP"/>
    </source>
</evidence>
<feature type="signal peptide" evidence="1">
    <location>
        <begin position="1"/>
        <end position="26"/>
    </location>
</feature>
<dbReference type="Pfam" id="PF08894">
    <property type="entry name" value="DUF1838"/>
    <property type="match status" value="1"/>
</dbReference>
<comment type="caution">
    <text evidence="2">The sequence shown here is derived from an EMBL/GenBank/DDBJ whole genome shotgun (WGS) entry which is preliminary data.</text>
</comment>
<accession>A0ABW9V0M9</accession>
<protein>
    <submittedName>
        <fullName evidence="2">DUF1838 domain-containing protein</fullName>
    </submittedName>
</protein>
<keyword evidence="1" id="KW-0732">Signal</keyword>
<dbReference type="InterPro" id="IPR014990">
    <property type="entry name" value="DUF1838"/>
</dbReference>
<reference evidence="2 3" key="1">
    <citation type="submission" date="2019-12" db="EMBL/GenBank/DDBJ databases">
        <title>Genomic-based taxomic classification of the family Erythrobacteraceae.</title>
        <authorList>
            <person name="Xu L."/>
        </authorList>
    </citation>
    <scope>NUCLEOTIDE SEQUENCE [LARGE SCALE GENOMIC DNA]</scope>
    <source>
        <strain evidence="2 3">H32</strain>
    </source>
</reference>
<dbReference type="Proteomes" id="UP000444401">
    <property type="component" value="Unassembled WGS sequence"/>
</dbReference>